<dbReference type="AlphaFoldDB" id="A0A5E8GTB9"/>
<organism evidence="1 2">
    <name type="scientific">Roseibium alexandrii (strain DSM 17067 / NCIMB 14079 / DFL-11)</name>
    <name type="common">Labrenzia alexandrii</name>
    <dbReference type="NCBI Taxonomy" id="244592"/>
    <lineage>
        <taxon>Bacteria</taxon>
        <taxon>Pseudomonadati</taxon>
        <taxon>Pseudomonadota</taxon>
        <taxon>Alphaproteobacteria</taxon>
        <taxon>Hyphomicrobiales</taxon>
        <taxon>Stappiaceae</taxon>
        <taxon>Roseibium</taxon>
    </lineage>
</organism>
<evidence type="ECO:0000313" key="1">
    <source>
        <dbReference type="EMBL" id="EEE43071.2"/>
    </source>
</evidence>
<gene>
    <name evidence="1" type="ORF">SADFL11_357</name>
</gene>
<dbReference type="Proteomes" id="UP000004703">
    <property type="component" value="Chromosome"/>
</dbReference>
<dbReference type="RefSeq" id="WP_050775966.1">
    <property type="nucleotide sequence ID" value="NZ_CM011002.1"/>
</dbReference>
<reference evidence="1 2" key="2">
    <citation type="submission" date="2013-04" db="EMBL/GenBank/DDBJ databases">
        <authorList>
            <person name="Fiebig A."/>
            <person name="Pradella S."/>
            <person name="Wagner-Doebler I."/>
        </authorList>
    </citation>
    <scope>NUCLEOTIDE SEQUENCE [LARGE SCALE GENOMIC DNA]</scope>
    <source>
        <strain evidence="2">DSM 17067 / NCIMB 14079 / DFL-11</strain>
    </source>
</reference>
<dbReference type="EMBL" id="ACCU02000002">
    <property type="protein sequence ID" value="EEE43071.2"/>
    <property type="molecule type" value="Genomic_DNA"/>
</dbReference>
<name>A0A5E8GTB9_ROSAD</name>
<accession>A0A5E8GTB9</accession>
<reference evidence="1 2" key="1">
    <citation type="submission" date="2008-01" db="EMBL/GenBank/DDBJ databases">
        <authorList>
            <person name="Wagner-Dobler I."/>
            <person name="Ferriera S."/>
            <person name="Johnson J."/>
            <person name="Kravitz S."/>
            <person name="Beeson K."/>
            <person name="Sutton G."/>
            <person name="Rogers Y.-H."/>
            <person name="Friedman R."/>
            <person name="Frazier M."/>
            <person name="Venter J.C."/>
        </authorList>
    </citation>
    <scope>NUCLEOTIDE SEQUENCE [LARGE SCALE GENOMIC DNA]</scope>
    <source>
        <strain evidence="2">DSM 17067 / NCIMB 14079 / DFL-11</strain>
    </source>
</reference>
<evidence type="ECO:0000313" key="2">
    <source>
        <dbReference type="Proteomes" id="UP000004703"/>
    </source>
</evidence>
<proteinExistence type="predicted"/>
<sequence length="171" mass="18357">MGGFFLEAFDFDLLGDPIPEGFGKRGRPPHRPTQEKRKLVIQLCAFQWPVDKIAAALGITAPTLRKNYFRELKAKAEARCRVEAKLLSALMGEVEKGNVSAIDKYMKRLERHDRLIAAETIANRGAAAGVLAGGAQSVGAAGGKLGKKEAARRAAGDYTGIFAPPDGPVLQ</sequence>
<evidence type="ECO:0008006" key="3">
    <source>
        <dbReference type="Google" id="ProtNLM"/>
    </source>
</evidence>
<comment type="caution">
    <text evidence="1">The sequence shown here is derived from an EMBL/GenBank/DDBJ whole genome shotgun (WGS) entry which is preliminary data.</text>
</comment>
<protein>
    <recommendedName>
        <fullName evidence="3">Homeodomain-like domain-containing protein</fullName>
    </recommendedName>
</protein>